<gene>
    <name evidence="2" type="ORF">N7530_012685</name>
</gene>
<evidence type="ECO:0000256" key="1">
    <source>
        <dbReference type="SAM" id="MobiDB-lite"/>
    </source>
</evidence>
<name>A0A9W9WD70_9EURO</name>
<proteinExistence type="predicted"/>
<evidence type="ECO:0000313" key="2">
    <source>
        <dbReference type="EMBL" id="KAJ5454916.1"/>
    </source>
</evidence>
<dbReference type="Proteomes" id="UP001147760">
    <property type="component" value="Unassembled WGS sequence"/>
</dbReference>
<protein>
    <submittedName>
        <fullName evidence="2">Uncharacterized protein</fullName>
    </submittedName>
</protein>
<comment type="caution">
    <text evidence="2">The sequence shown here is derived from an EMBL/GenBank/DDBJ whole genome shotgun (WGS) entry which is preliminary data.</text>
</comment>
<reference evidence="2" key="1">
    <citation type="submission" date="2022-12" db="EMBL/GenBank/DDBJ databases">
        <authorList>
            <person name="Petersen C."/>
        </authorList>
    </citation>
    <scope>NUCLEOTIDE SEQUENCE</scope>
    <source>
        <strain evidence="2">IBT 17660</strain>
    </source>
</reference>
<keyword evidence="3" id="KW-1185">Reference proteome</keyword>
<accession>A0A9W9WD70</accession>
<dbReference type="OrthoDB" id="4332586at2759"/>
<evidence type="ECO:0000313" key="3">
    <source>
        <dbReference type="Proteomes" id="UP001147760"/>
    </source>
</evidence>
<sequence>MGLVVYRVRGGGGPQRSWSWPFKGIATVEQSPRIGISVSVGVALGQKSGECPMREKAMSRWMKTQEMELRVIGLWRPKAWQMMVQKRCILERLMLPCQLASVLDRRARYVEIQLDEQNRWNDEIVRGMETIQGAYQEISALKEEVAMLKDQMNSLSKDSPGTGRRPGRPPQACGRIGEGKARNEVGVPASAYLQQDA</sequence>
<reference evidence="2" key="2">
    <citation type="journal article" date="2023" name="IMA Fungus">
        <title>Comparative genomic study of the Penicillium genus elucidates a diverse pangenome and 15 lateral gene transfer events.</title>
        <authorList>
            <person name="Petersen C."/>
            <person name="Sorensen T."/>
            <person name="Nielsen M.R."/>
            <person name="Sondergaard T.E."/>
            <person name="Sorensen J.L."/>
            <person name="Fitzpatrick D.A."/>
            <person name="Frisvad J.C."/>
            <person name="Nielsen K.L."/>
        </authorList>
    </citation>
    <scope>NUCLEOTIDE SEQUENCE</scope>
    <source>
        <strain evidence="2">IBT 17660</strain>
    </source>
</reference>
<dbReference type="EMBL" id="JAPWDO010000010">
    <property type="protein sequence ID" value="KAJ5454916.1"/>
    <property type="molecule type" value="Genomic_DNA"/>
</dbReference>
<feature type="region of interest" description="Disordered" evidence="1">
    <location>
        <begin position="153"/>
        <end position="180"/>
    </location>
</feature>
<dbReference type="AlphaFoldDB" id="A0A9W9WD70"/>
<organism evidence="2 3">
    <name type="scientific">Penicillium desertorum</name>
    <dbReference type="NCBI Taxonomy" id="1303715"/>
    <lineage>
        <taxon>Eukaryota</taxon>
        <taxon>Fungi</taxon>
        <taxon>Dikarya</taxon>
        <taxon>Ascomycota</taxon>
        <taxon>Pezizomycotina</taxon>
        <taxon>Eurotiomycetes</taxon>
        <taxon>Eurotiomycetidae</taxon>
        <taxon>Eurotiales</taxon>
        <taxon>Aspergillaceae</taxon>
        <taxon>Penicillium</taxon>
    </lineage>
</organism>